<name>A0A1X7M2A4_9BURK</name>
<reference evidence="2" key="1">
    <citation type="submission" date="2017-04" db="EMBL/GenBank/DDBJ databases">
        <authorList>
            <person name="Varghese N."/>
            <person name="Submissions S."/>
        </authorList>
    </citation>
    <scope>NUCLEOTIDE SEQUENCE [LARGE SCALE GENOMIC DNA]</scope>
    <source>
        <strain evidence="2">LMG 29540</strain>
    </source>
</reference>
<dbReference type="AlphaFoldDB" id="A0A1X7M2A4"/>
<dbReference type="OrthoDB" id="8216219at2"/>
<dbReference type="PANTHER" id="PTHR30632:SF11">
    <property type="entry name" value="BLR4797 PROTEIN"/>
    <property type="match status" value="1"/>
</dbReference>
<dbReference type="STRING" id="1515439.SAMN06265784_114111"/>
<protein>
    <submittedName>
        <fullName evidence="1">Molybdate transport system substrate-binding protein</fullName>
    </submittedName>
</protein>
<dbReference type="Pfam" id="PF13531">
    <property type="entry name" value="SBP_bac_11"/>
    <property type="match status" value="1"/>
</dbReference>
<keyword evidence="2" id="KW-1185">Reference proteome</keyword>
<accession>A0A1X7M2A4</accession>
<evidence type="ECO:0000313" key="1">
    <source>
        <dbReference type="EMBL" id="SMG59894.1"/>
    </source>
</evidence>
<dbReference type="SUPFAM" id="SSF53850">
    <property type="entry name" value="Periplasmic binding protein-like II"/>
    <property type="match status" value="1"/>
</dbReference>
<organism evidence="1 2">
    <name type="scientific">Paraburkholderia susongensis</name>
    <dbReference type="NCBI Taxonomy" id="1515439"/>
    <lineage>
        <taxon>Bacteria</taxon>
        <taxon>Pseudomonadati</taxon>
        <taxon>Pseudomonadota</taxon>
        <taxon>Betaproteobacteria</taxon>
        <taxon>Burkholderiales</taxon>
        <taxon>Burkholderiaceae</taxon>
        <taxon>Paraburkholderia</taxon>
    </lineage>
</organism>
<dbReference type="Gene3D" id="3.40.190.10">
    <property type="entry name" value="Periplasmic binding protein-like II"/>
    <property type="match status" value="2"/>
</dbReference>
<dbReference type="Proteomes" id="UP000193228">
    <property type="component" value="Unassembled WGS sequence"/>
</dbReference>
<proteinExistence type="predicted"/>
<dbReference type="GO" id="GO:0030973">
    <property type="term" value="F:molybdate ion binding"/>
    <property type="evidence" value="ECO:0007669"/>
    <property type="project" value="TreeGrafter"/>
</dbReference>
<dbReference type="InterPro" id="IPR050682">
    <property type="entry name" value="ModA/WtpA"/>
</dbReference>
<dbReference type="PANTHER" id="PTHR30632">
    <property type="entry name" value="MOLYBDATE-BINDING PERIPLASMIC PROTEIN"/>
    <property type="match status" value="1"/>
</dbReference>
<dbReference type="EMBL" id="FXAT01000014">
    <property type="protein sequence ID" value="SMG59894.1"/>
    <property type="molecule type" value="Genomic_DNA"/>
</dbReference>
<evidence type="ECO:0000313" key="2">
    <source>
        <dbReference type="Proteomes" id="UP000193228"/>
    </source>
</evidence>
<gene>
    <name evidence="1" type="ORF">SAMN06265784_114111</name>
</gene>
<dbReference type="GO" id="GO:0015689">
    <property type="term" value="P:molybdate ion transport"/>
    <property type="evidence" value="ECO:0007669"/>
    <property type="project" value="TreeGrafter"/>
</dbReference>
<sequence length="238" mass="24341">MVGVRSGHSAREPVTGISSMATRQVLAELGALYERRTGQPVTIESVGGVDAARRVQDGEAFDIVVLAADAIGLLATAGYVDPASRVELARSGIAAAVAAGEPHPDISTEAALRAAILGARSIGYSTGPSGAHLSKLFERWGIAQSIASRTVKAPPGVPVGALVARGEVAFGFQQLSELIHLPGIDVLGAMPDSVQSTTTFTAAICTAARQREAAQALLSFLISRDADSSKVANGMTPA</sequence>